<dbReference type="STRING" id="47855.GA0070606_0408"/>
<dbReference type="InterPro" id="IPR051531">
    <property type="entry name" value="N-acetyltransferase"/>
</dbReference>
<dbReference type="AlphaFoldDB" id="A0A1C6TSP2"/>
<dbReference type="RefSeq" id="WP_091094790.1">
    <property type="nucleotide sequence ID" value="NZ_FMHZ01000002.1"/>
</dbReference>
<keyword evidence="6" id="KW-1185">Reference proteome</keyword>
<dbReference type="Proteomes" id="UP000199001">
    <property type="component" value="Unassembled WGS sequence"/>
</dbReference>
<proteinExistence type="inferred from homology"/>
<name>A0A1C6TSP2_9ACTN</name>
<protein>
    <submittedName>
        <fullName evidence="5">Protein N-acetyltransferase, RimJ/RimL family</fullName>
    </submittedName>
</protein>
<feature type="domain" description="N-acetyltransferase" evidence="4">
    <location>
        <begin position="1"/>
        <end position="162"/>
    </location>
</feature>
<dbReference type="InterPro" id="IPR016181">
    <property type="entry name" value="Acyl_CoA_acyltransferase"/>
</dbReference>
<comment type="similarity">
    <text evidence="3">Belongs to the acetyltransferase family. RimJ subfamily.</text>
</comment>
<dbReference type="Gene3D" id="3.40.630.30">
    <property type="match status" value="1"/>
</dbReference>
<dbReference type="SUPFAM" id="SSF55729">
    <property type="entry name" value="Acyl-CoA N-acyltransferases (Nat)"/>
    <property type="match status" value="1"/>
</dbReference>
<dbReference type="InterPro" id="IPR000182">
    <property type="entry name" value="GNAT_dom"/>
</dbReference>
<dbReference type="CDD" id="cd04301">
    <property type="entry name" value="NAT_SF"/>
    <property type="match status" value="1"/>
</dbReference>
<evidence type="ECO:0000256" key="1">
    <source>
        <dbReference type="ARBA" id="ARBA00022679"/>
    </source>
</evidence>
<organism evidence="5 6">
    <name type="scientific">Micromonospora citrea</name>
    <dbReference type="NCBI Taxonomy" id="47855"/>
    <lineage>
        <taxon>Bacteria</taxon>
        <taxon>Bacillati</taxon>
        <taxon>Actinomycetota</taxon>
        <taxon>Actinomycetes</taxon>
        <taxon>Micromonosporales</taxon>
        <taxon>Micromonosporaceae</taxon>
        <taxon>Micromonospora</taxon>
    </lineage>
</organism>
<keyword evidence="2" id="KW-0012">Acyltransferase</keyword>
<evidence type="ECO:0000256" key="2">
    <source>
        <dbReference type="ARBA" id="ARBA00023315"/>
    </source>
</evidence>
<dbReference type="PANTHER" id="PTHR43792">
    <property type="entry name" value="GNAT FAMILY, PUTATIVE (AFU_ORTHOLOGUE AFUA_3G00765)-RELATED-RELATED"/>
    <property type="match status" value="1"/>
</dbReference>
<evidence type="ECO:0000256" key="3">
    <source>
        <dbReference type="ARBA" id="ARBA00038502"/>
    </source>
</evidence>
<dbReference type="EMBL" id="FMHZ01000002">
    <property type="protein sequence ID" value="SCL44698.1"/>
    <property type="molecule type" value="Genomic_DNA"/>
</dbReference>
<dbReference type="GO" id="GO:0005737">
    <property type="term" value="C:cytoplasm"/>
    <property type="evidence" value="ECO:0007669"/>
    <property type="project" value="TreeGrafter"/>
</dbReference>
<keyword evidence="1 5" id="KW-0808">Transferase</keyword>
<accession>A0A1C6TSP2</accession>
<dbReference type="PANTHER" id="PTHR43792:SF8">
    <property type="entry name" value="[RIBOSOMAL PROTEIN US5]-ALANINE N-ACETYLTRANSFERASE"/>
    <property type="match status" value="1"/>
</dbReference>
<reference evidence="6" key="1">
    <citation type="submission" date="2016-06" db="EMBL/GenBank/DDBJ databases">
        <authorList>
            <person name="Varghese N."/>
            <person name="Submissions Spin"/>
        </authorList>
    </citation>
    <scope>NUCLEOTIDE SEQUENCE [LARGE SCALE GENOMIC DNA]</scope>
    <source>
        <strain evidence="6">DSM 43903</strain>
    </source>
</reference>
<dbReference type="GO" id="GO:0008999">
    <property type="term" value="F:protein-N-terminal-alanine acetyltransferase activity"/>
    <property type="evidence" value="ECO:0007669"/>
    <property type="project" value="TreeGrafter"/>
</dbReference>
<evidence type="ECO:0000313" key="6">
    <source>
        <dbReference type="Proteomes" id="UP000199001"/>
    </source>
</evidence>
<gene>
    <name evidence="5" type="ORF">GA0070606_0408</name>
</gene>
<evidence type="ECO:0000313" key="5">
    <source>
        <dbReference type="EMBL" id="SCL44698.1"/>
    </source>
</evidence>
<dbReference type="OrthoDB" id="2631610at2"/>
<dbReference type="PROSITE" id="PS51186">
    <property type="entry name" value="GNAT"/>
    <property type="match status" value="1"/>
</dbReference>
<sequence length="162" mass="17463">MRLRDVEPADLDAYLRMRGDPVMMTELGGPQSPDRIAGQLERDLDTVRADSAWIKMIITGGSARVAGTVTLYAHGDISEIGWMILPEFQGRGLAGEAVRAVLGLARADGRWGLIHAFPSTTNAASNAICRSAGFALLGEEQTVFAGRVFQTNHWVFDPAAHA</sequence>
<evidence type="ECO:0000259" key="4">
    <source>
        <dbReference type="PROSITE" id="PS51186"/>
    </source>
</evidence>
<dbReference type="Pfam" id="PF13302">
    <property type="entry name" value="Acetyltransf_3"/>
    <property type="match status" value="1"/>
</dbReference>